<name>A0A9D1VZR7_9FIRM</name>
<dbReference type="Gene3D" id="2.60.40.10">
    <property type="entry name" value="Immunoglobulins"/>
    <property type="match status" value="1"/>
</dbReference>
<evidence type="ECO:0000313" key="7">
    <source>
        <dbReference type="Proteomes" id="UP000886847"/>
    </source>
</evidence>
<dbReference type="SUPFAM" id="SSF51445">
    <property type="entry name" value="(Trans)glycosidases"/>
    <property type="match status" value="1"/>
</dbReference>
<dbReference type="InterPro" id="IPR026891">
    <property type="entry name" value="Fn3-like"/>
</dbReference>
<dbReference type="InterPro" id="IPR013783">
    <property type="entry name" value="Ig-like_fold"/>
</dbReference>
<dbReference type="PANTHER" id="PTHR42715">
    <property type="entry name" value="BETA-GLUCOSIDASE"/>
    <property type="match status" value="1"/>
</dbReference>
<feature type="transmembrane region" description="Helical" evidence="4">
    <location>
        <begin position="957"/>
        <end position="983"/>
    </location>
</feature>
<dbReference type="InterPro" id="IPR036962">
    <property type="entry name" value="Glyco_hydro_3_N_sf"/>
</dbReference>
<dbReference type="Proteomes" id="UP000886847">
    <property type="component" value="Unassembled WGS sequence"/>
</dbReference>
<dbReference type="Gene3D" id="3.40.50.1700">
    <property type="entry name" value="Glycoside hydrolase family 3 C-terminal domain"/>
    <property type="match status" value="1"/>
</dbReference>
<dbReference type="Pfam" id="PF14310">
    <property type="entry name" value="Fn3-like"/>
    <property type="match status" value="1"/>
</dbReference>
<dbReference type="InterPro" id="IPR050288">
    <property type="entry name" value="Cellulose_deg_GH3"/>
</dbReference>
<keyword evidence="4" id="KW-1133">Transmembrane helix</keyword>
<keyword evidence="2 6" id="KW-0378">Hydrolase</keyword>
<dbReference type="SUPFAM" id="SSF52279">
    <property type="entry name" value="Beta-D-glucan exohydrolase, C-terminal domain"/>
    <property type="match status" value="1"/>
</dbReference>
<accession>A0A9D1VZR7</accession>
<dbReference type="InterPro" id="IPR002772">
    <property type="entry name" value="Glyco_hydro_3_C"/>
</dbReference>
<sequence length="991" mass="108027">MTRKVKRAICFPIIAFLLIVLIAANVAAGIFAGAITNYFSGGVNIDFNSDSIQQTLQQSDELVRTLAEDSIVLLKNQEDEDGNPALPFDEGETKVNLFGFSAYDPSDAASFDGFLMKGIGSGSSTISESKAITLQDALTENGIEYNTDLEAIYDDFEVGRGSAADNAYWLDEPDITDAQFDAAQEYSDIAIVVFSRLGGENIGEQPHSQTQGAVNENKTYLQITDPEQELLDNVTERFGKVIVLLNTSNAMHCGFLDDEGVDAAMYVGLTGQSGATAIGEILKGETLKGKPISPSGKLSDLYSYDPSNDPAYNNTESAGSGDSGTNIQYSEGLYYGYRWYETADAEGYFEAQGSSYEEQVQFPFGFGLSYTEFEWDLLSVEIGEEEVALGSAGSLTDSNKNTEITVTVLVTNTGDTAGKDVVQLYYTPEYIEGEIEKAEVNLLDFDKTVALDPGQSEELTLTFTAYDMASFDATDANDNGRATYELDAGTYTISLRTDSHTLKMNGADQMANATVDFTIDEDIVFSEDPVTGEAIETRFTGETAYAGVPIDGSTAGVTQEYLSRADFAGTFPDEQAPLPTEAAEANRIAAEWYDPSYDTDTAPTQGVDNGENALMVTYTDEEGSLQYDYDLFAILSDYDAEEWDTLLDQIEVSELVNLVHNSGFFNPAIESVGKQQQADFDGPAGFNTNSLSGDWGGSTVTDTWTAYPCECLLGCSWNKDLMLQMGLSMGVEANATGINGWYAPGINLHRTNYTSRNYEYYSEDPILSGNLAANVIHGAKINGLYCYMKHFVVSESGPNGRDWNTWLPEQVLREIYLKPFELSVKEGGSNAVMSSFNNLGSIWTGANHALLTDILRTEWGFQGTVVTDWSMGGEPGTMNTRQGIRAGNDIWLNPMGFTLGGGLDTSDPTDIVCARRAAHNVLYTLVDTIYYNHTFDHDSLDTIFNANVGVADRAESFAWWIILLVVIDVAAVAGLVVWTVFLVKPKKEKVR</sequence>
<dbReference type="EMBL" id="DXEW01000003">
    <property type="protein sequence ID" value="HIX49759.1"/>
    <property type="molecule type" value="Genomic_DNA"/>
</dbReference>
<dbReference type="InterPro" id="IPR017853">
    <property type="entry name" value="GH"/>
</dbReference>
<evidence type="ECO:0000256" key="2">
    <source>
        <dbReference type="ARBA" id="ARBA00022801"/>
    </source>
</evidence>
<evidence type="ECO:0000256" key="4">
    <source>
        <dbReference type="SAM" id="Phobius"/>
    </source>
</evidence>
<dbReference type="AlphaFoldDB" id="A0A9D1VZR7"/>
<protein>
    <submittedName>
        <fullName evidence="6">Glycoside hydrolase family 3 C-terminal domain-containing protein</fullName>
    </submittedName>
</protein>
<comment type="caution">
    <text evidence="6">The sequence shown here is derived from an EMBL/GenBank/DDBJ whole genome shotgun (WGS) entry which is preliminary data.</text>
</comment>
<evidence type="ECO:0000256" key="3">
    <source>
        <dbReference type="SAM" id="MobiDB-lite"/>
    </source>
</evidence>
<gene>
    <name evidence="6" type="ORF">H9851_00545</name>
</gene>
<organism evidence="6 7">
    <name type="scientific">Candidatus Borkfalkia faecavium</name>
    <dbReference type="NCBI Taxonomy" id="2838508"/>
    <lineage>
        <taxon>Bacteria</taxon>
        <taxon>Bacillati</taxon>
        <taxon>Bacillota</taxon>
        <taxon>Clostridia</taxon>
        <taxon>Christensenellales</taxon>
        <taxon>Christensenellaceae</taxon>
        <taxon>Candidatus Borkfalkia</taxon>
    </lineage>
</organism>
<dbReference type="InterPro" id="IPR001764">
    <property type="entry name" value="Glyco_hydro_3_N"/>
</dbReference>
<keyword evidence="4" id="KW-0472">Membrane</keyword>
<dbReference type="Pfam" id="PF00933">
    <property type="entry name" value="Glyco_hydro_3"/>
    <property type="match status" value="1"/>
</dbReference>
<comment type="similarity">
    <text evidence="1">Belongs to the glycosyl hydrolase 3 family.</text>
</comment>
<feature type="compositionally biased region" description="Polar residues" evidence="3">
    <location>
        <begin position="310"/>
        <end position="324"/>
    </location>
</feature>
<reference evidence="6" key="2">
    <citation type="submission" date="2021-04" db="EMBL/GenBank/DDBJ databases">
        <authorList>
            <person name="Gilroy R."/>
        </authorList>
    </citation>
    <scope>NUCLEOTIDE SEQUENCE</scope>
    <source>
        <strain evidence="6">2189</strain>
    </source>
</reference>
<keyword evidence="4" id="KW-0812">Transmembrane</keyword>
<evidence type="ECO:0000259" key="5">
    <source>
        <dbReference type="SMART" id="SM01217"/>
    </source>
</evidence>
<dbReference type="PRINTS" id="PR00133">
    <property type="entry name" value="GLHYDRLASE3"/>
</dbReference>
<dbReference type="InterPro" id="IPR036881">
    <property type="entry name" value="Glyco_hydro_3_C_sf"/>
</dbReference>
<dbReference type="PANTHER" id="PTHR42715:SF10">
    <property type="entry name" value="BETA-GLUCOSIDASE"/>
    <property type="match status" value="1"/>
</dbReference>
<evidence type="ECO:0000313" key="6">
    <source>
        <dbReference type="EMBL" id="HIX49759.1"/>
    </source>
</evidence>
<reference evidence="6" key="1">
    <citation type="journal article" date="2021" name="PeerJ">
        <title>Extensive microbial diversity within the chicken gut microbiome revealed by metagenomics and culture.</title>
        <authorList>
            <person name="Gilroy R."/>
            <person name="Ravi A."/>
            <person name="Getino M."/>
            <person name="Pursley I."/>
            <person name="Horton D.L."/>
            <person name="Alikhan N.F."/>
            <person name="Baker D."/>
            <person name="Gharbi K."/>
            <person name="Hall N."/>
            <person name="Watson M."/>
            <person name="Adriaenssens E.M."/>
            <person name="Foster-Nyarko E."/>
            <person name="Jarju S."/>
            <person name="Secka A."/>
            <person name="Antonio M."/>
            <person name="Oren A."/>
            <person name="Chaudhuri R.R."/>
            <person name="La Ragione R."/>
            <person name="Hildebrand F."/>
            <person name="Pallen M.J."/>
        </authorList>
    </citation>
    <scope>NUCLEOTIDE SEQUENCE</scope>
    <source>
        <strain evidence="6">2189</strain>
    </source>
</reference>
<dbReference type="Gene3D" id="3.20.20.300">
    <property type="entry name" value="Glycoside hydrolase, family 3, N-terminal domain"/>
    <property type="match status" value="1"/>
</dbReference>
<dbReference type="SMART" id="SM01217">
    <property type="entry name" value="Fn3_like"/>
    <property type="match status" value="1"/>
</dbReference>
<dbReference type="GO" id="GO:0005975">
    <property type="term" value="P:carbohydrate metabolic process"/>
    <property type="evidence" value="ECO:0007669"/>
    <property type="project" value="InterPro"/>
</dbReference>
<feature type="region of interest" description="Disordered" evidence="3">
    <location>
        <begin position="298"/>
        <end position="324"/>
    </location>
</feature>
<proteinExistence type="inferred from homology"/>
<dbReference type="GO" id="GO:0004553">
    <property type="term" value="F:hydrolase activity, hydrolyzing O-glycosyl compounds"/>
    <property type="evidence" value="ECO:0007669"/>
    <property type="project" value="InterPro"/>
</dbReference>
<feature type="domain" description="Fibronectin type III-like" evidence="5">
    <location>
        <begin position="420"/>
        <end position="499"/>
    </location>
</feature>
<dbReference type="Pfam" id="PF01915">
    <property type="entry name" value="Glyco_hydro_3_C"/>
    <property type="match status" value="1"/>
</dbReference>
<evidence type="ECO:0000256" key="1">
    <source>
        <dbReference type="ARBA" id="ARBA00005336"/>
    </source>
</evidence>